<organism evidence="3 4">
    <name type="scientific">Pseudobutyrivibrio xylanivorans</name>
    <dbReference type="NCBI Taxonomy" id="185007"/>
    <lineage>
        <taxon>Bacteria</taxon>
        <taxon>Bacillati</taxon>
        <taxon>Bacillota</taxon>
        <taxon>Clostridia</taxon>
        <taxon>Lachnospirales</taxon>
        <taxon>Lachnospiraceae</taxon>
        <taxon>Pseudobutyrivibrio</taxon>
    </lineage>
</organism>
<dbReference type="InterPro" id="IPR043780">
    <property type="entry name" value="DUF5722"/>
</dbReference>
<evidence type="ECO:0000313" key="3">
    <source>
        <dbReference type="EMBL" id="SCZ81008.1"/>
    </source>
</evidence>
<gene>
    <name evidence="3" type="ORF">SAMN02910350_02589</name>
</gene>
<dbReference type="SUPFAM" id="SSF51445">
    <property type="entry name" value="(Trans)glycosidases"/>
    <property type="match status" value="1"/>
</dbReference>
<dbReference type="Pfam" id="PF18989">
    <property type="entry name" value="DUF5722"/>
    <property type="match status" value="1"/>
</dbReference>
<proteinExistence type="predicted"/>
<dbReference type="AlphaFoldDB" id="A0A1G5S4A9"/>
<protein>
    <recommendedName>
        <fullName evidence="2">DUF5722 domain-containing protein</fullName>
    </recommendedName>
</protein>
<dbReference type="RefSeq" id="WP_090163896.1">
    <property type="nucleotide sequence ID" value="NZ_FMWK01000018.1"/>
</dbReference>
<keyword evidence="1" id="KW-0732">Signal</keyword>
<evidence type="ECO:0000313" key="4">
    <source>
        <dbReference type="Proteomes" id="UP000199428"/>
    </source>
</evidence>
<dbReference type="Gene3D" id="3.20.20.80">
    <property type="entry name" value="Glycosidases"/>
    <property type="match status" value="1"/>
</dbReference>
<sequence length="527" mass="56770">MKVFKKLTSVLMVVALVVTVFAGAPGLTAEAASGVAIGGAVIEGGNVVVAASGQTASDDGIYHLIASDPNQAGNVGMEVAQAPVAAAANFTFPLNKNSAASVLYKKFTVCVMKGGALTAASNSMYITNPEACGSRAVPRMDNGKKGILTDASMDNLGMRTLADLGVKQATVSLPLSKISGGSGVPYVYNGKTYNFDTRYITAFDNYLGRLNSQGVQVTMILLVDQASQGEFISPYALNGLGKHNYYGLNATSTEGIELLAAAGSFIAQRWLTRSYFSMNARVDNFIIGNEVNAWNEWNYMSCGGNLPVYAQEYANAFRVLYNAIKSENANANVYICTDHHWALNEKTVHGAKAFITQFNNCIRAQGNIDWRLAFHAYNYPLTSATPWVPTANIQRNQGTRFVSVYNIDVVTDFLSQPELLSPSGAVRTVKLSEQGYTSSQGEEVQCAAITYAMLVVNNNSHIDGFILSREKDDPVIEVPQGLAFGLMRYGNTHKPSYDYYKHAAEPEYVAQASAMVGVDLNTLIAPR</sequence>
<reference evidence="3 4" key="1">
    <citation type="submission" date="2016-10" db="EMBL/GenBank/DDBJ databases">
        <authorList>
            <person name="de Groot N.N."/>
        </authorList>
    </citation>
    <scope>NUCLEOTIDE SEQUENCE [LARGE SCALE GENOMIC DNA]</scope>
    <source>
        <strain evidence="3 4">DSM 10317</strain>
    </source>
</reference>
<feature type="chain" id="PRO_5039032361" description="DUF5722 domain-containing protein" evidence="1">
    <location>
        <begin position="23"/>
        <end position="527"/>
    </location>
</feature>
<dbReference type="Proteomes" id="UP000199428">
    <property type="component" value="Unassembled WGS sequence"/>
</dbReference>
<dbReference type="InterPro" id="IPR017853">
    <property type="entry name" value="GH"/>
</dbReference>
<evidence type="ECO:0000259" key="2">
    <source>
        <dbReference type="Pfam" id="PF18989"/>
    </source>
</evidence>
<feature type="signal peptide" evidence="1">
    <location>
        <begin position="1"/>
        <end position="22"/>
    </location>
</feature>
<dbReference type="EMBL" id="FMWK01000018">
    <property type="protein sequence ID" value="SCZ81008.1"/>
    <property type="molecule type" value="Genomic_DNA"/>
</dbReference>
<feature type="domain" description="DUF5722" evidence="2">
    <location>
        <begin position="140"/>
        <end position="519"/>
    </location>
</feature>
<accession>A0A1G5S4A9</accession>
<evidence type="ECO:0000256" key="1">
    <source>
        <dbReference type="SAM" id="SignalP"/>
    </source>
</evidence>
<name>A0A1G5S4A9_PSEXY</name>